<dbReference type="EMBL" id="DWWT01000059">
    <property type="protein sequence ID" value="HJC06772.1"/>
    <property type="molecule type" value="Genomic_DNA"/>
</dbReference>
<feature type="transmembrane region" description="Helical" evidence="7">
    <location>
        <begin position="7"/>
        <end position="29"/>
    </location>
</feature>
<dbReference type="InterPro" id="IPR027417">
    <property type="entry name" value="P-loop_NTPase"/>
</dbReference>
<dbReference type="CDD" id="cd01127">
    <property type="entry name" value="TrwB_TraG_TraD_VirD4"/>
    <property type="match status" value="2"/>
</dbReference>
<keyword evidence="4 7" id="KW-0812">Transmembrane</keyword>
<gene>
    <name evidence="8" type="ORF">H9704_11575</name>
</gene>
<dbReference type="AlphaFoldDB" id="A0A9D2SIM7"/>
<evidence type="ECO:0000256" key="6">
    <source>
        <dbReference type="ARBA" id="ARBA00023136"/>
    </source>
</evidence>
<comment type="caution">
    <text evidence="8">The sequence shown here is derived from an EMBL/GenBank/DDBJ whole genome shotgun (WGS) entry which is preliminary data.</text>
</comment>
<evidence type="ECO:0000313" key="9">
    <source>
        <dbReference type="Proteomes" id="UP000823910"/>
    </source>
</evidence>
<name>A0A9D2SIM7_9FIRM</name>
<feature type="transmembrane region" description="Helical" evidence="7">
    <location>
        <begin position="49"/>
        <end position="74"/>
    </location>
</feature>
<proteinExistence type="inferred from homology"/>
<sequence>MDWIKKAGFYALGALASILILGIMTGMAISGVTEMLAGNGFRIALNASVLLSPITYLTGLVETALIALLFLVFGGSTARASKRMLKGKAKRIEGALENSRFMNDKEKNELFPHKLFTKLKEEKKDGIPMYAVYSHKKKELDINLSAPAHGLIIGATGSGKTTTFINPVIQILGHTSAGSSMICTDPKGELFQLHSKFLKEHGYNVMVLDLRDPYSSFRWNPLGDIYDRYQLYLKTGDEIYERTDAVNPEELELVNSQEDYGEVWYEYEGRAYASRRDLINKIRIEKQKIYDELYEDLNDLISVICPVESKDDPVWEKGARSIIMATCLAMLEDSENPELEMTRDKFCFYNINKAISNSENEFAALKDYFKGRSKLSKAVGLSRQVLSAADQTLSSYMSIAFDKLSMFNDEGLCALTSATDIEPERFASEPTALFLKIPDEKDTRHALAAVFILCIYKALIKVASAREDLSLPRNVYFLLDEFGNMPKIDKFDKMITVGRSRKIWFHMVVQSYAQLNNVYGDTVADIVKSNCGIKMFIGSNDIATCEEFSKLCGNMSVATTSVSASTHDTTGQVNYTSQIQDRPLIYPSELMKLNNKKDTGNAIIVTFGNYPLKTKFTPSYKCPLYEMGTMDLTEVRSNAFFGDDVFYDLEERNYLVLESAEDEDAQALGGPMGPEGSMAAQG</sequence>
<dbReference type="InterPro" id="IPR003688">
    <property type="entry name" value="TraG/VirD4"/>
</dbReference>
<organism evidence="8 9">
    <name type="scientific">Candidatus Enterocloster excrementipullorum</name>
    <dbReference type="NCBI Taxonomy" id="2838559"/>
    <lineage>
        <taxon>Bacteria</taxon>
        <taxon>Bacillati</taxon>
        <taxon>Bacillota</taxon>
        <taxon>Clostridia</taxon>
        <taxon>Lachnospirales</taxon>
        <taxon>Lachnospiraceae</taxon>
        <taxon>Enterocloster</taxon>
    </lineage>
</organism>
<evidence type="ECO:0000256" key="4">
    <source>
        <dbReference type="ARBA" id="ARBA00022692"/>
    </source>
</evidence>
<dbReference type="Proteomes" id="UP000823910">
    <property type="component" value="Unassembled WGS sequence"/>
</dbReference>
<evidence type="ECO:0000256" key="3">
    <source>
        <dbReference type="ARBA" id="ARBA00022475"/>
    </source>
</evidence>
<dbReference type="PANTHER" id="PTHR37937">
    <property type="entry name" value="CONJUGATIVE TRANSFER: DNA TRANSPORT"/>
    <property type="match status" value="1"/>
</dbReference>
<dbReference type="PANTHER" id="PTHR37937:SF1">
    <property type="entry name" value="CONJUGATIVE TRANSFER: DNA TRANSPORT"/>
    <property type="match status" value="1"/>
</dbReference>
<comment type="similarity">
    <text evidence="2">Belongs to the VirD4/TraG family.</text>
</comment>
<evidence type="ECO:0000256" key="2">
    <source>
        <dbReference type="ARBA" id="ARBA00008806"/>
    </source>
</evidence>
<dbReference type="Gene3D" id="3.40.50.300">
    <property type="entry name" value="P-loop containing nucleotide triphosphate hydrolases"/>
    <property type="match status" value="2"/>
</dbReference>
<evidence type="ECO:0000256" key="7">
    <source>
        <dbReference type="SAM" id="Phobius"/>
    </source>
</evidence>
<evidence type="ECO:0000256" key="5">
    <source>
        <dbReference type="ARBA" id="ARBA00022989"/>
    </source>
</evidence>
<dbReference type="Pfam" id="PF02534">
    <property type="entry name" value="T4SS-DNA_transf"/>
    <property type="match status" value="1"/>
</dbReference>
<reference evidence="8" key="2">
    <citation type="submission" date="2021-04" db="EMBL/GenBank/DDBJ databases">
        <authorList>
            <person name="Gilroy R."/>
        </authorList>
    </citation>
    <scope>NUCLEOTIDE SEQUENCE</scope>
    <source>
        <strain evidence="8">CHK180-15479</strain>
    </source>
</reference>
<dbReference type="InterPro" id="IPR051539">
    <property type="entry name" value="T4SS-coupling_protein"/>
</dbReference>
<dbReference type="SUPFAM" id="SSF52540">
    <property type="entry name" value="P-loop containing nucleoside triphosphate hydrolases"/>
    <property type="match status" value="1"/>
</dbReference>
<keyword evidence="6 7" id="KW-0472">Membrane</keyword>
<evidence type="ECO:0000313" key="8">
    <source>
        <dbReference type="EMBL" id="HJC06772.1"/>
    </source>
</evidence>
<keyword evidence="5 7" id="KW-1133">Transmembrane helix</keyword>
<comment type="subcellular location">
    <subcellularLocation>
        <location evidence="1">Cell membrane</location>
        <topology evidence="1">Multi-pass membrane protein</topology>
    </subcellularLocation>
</comment>
<reference evidence="8" key="1">
    <citation type="journal article" date="2021" name="PeerJ">
        <title>Extensive microbial diversity within the chicken gut microbiome revealed by metagenomics and culture.</title>
        <authorList>
            <person name="Gilroy R."/>
            <person name="Ravi A."/>
            <person name="Getino M."/>
            <person name="Pursley I."/>
            <person name="Horton D.L."/>
            <person name="Alikhan N.F."/>
            <person name="Baker D."/>
            <person name="Gharbi K."/>
            <person name="Hall N."/>
            <person name="Watson M."/>
            <person name="Adriaenssens E.M."/>
            <person name="Foster-Nyarko E."/>
            <person name="Jarju S."/>
            <person name="Secka A."/>
            <person name="Antonio M."/>
            <person name="Oren A."/>
            <person name="Chaudhuri R.R."/>
            <person name="La Ragione R."/>
            <person name="Hildebrand F."/>
            <person name="Pallen M.J."/>
        </authorList>
    </citation>
    <scope>NUCLEOTIDE SEQUENCE</scope>
    <source>
        <strain evidence="8">CHK180-15479</strain>
    </source>
</reference>
<dbReference type="GO" id="GO:0005886">
    <property type="term" value="C:plasma membrane"/>
    <property type="evidence" value="ECO:0007669"/>
    <property type="project" value="UniProtKB-SubCell"/>
</dbReference>
<accession>A0A9D2SIM7</accession>
<keyword evidence="3" id="KW-1003">Cell membrane</keyword>
<protein>
    <submittedName>
        <fullName evidence="8">Type IV secretory system conjugative DNA transfer family protein</fullName>
    </submittedName>
</protein>
<evidence type="ECO:0000256" key="1">
    <source>
        <dbReference type="ARBA" id="ARBA00004651"/>
    </source>
</evidence>